<feature type="region of interest" description="Disordered" evidence="1">
    <location>
        <begin position="37"/>
        <end position="117"/>
    </location>
</feature>
<proteinExistence type="predicted"/>
<feature type="compositionally biased region" description="Polar residues" evidence="1">
    <location>
        <begin position="206"/>
        <end position="215"/>
    </location>
</feature>
<protein>
    <submittedName>
        <fullName evidence="2">Uncharacterized protein</fullName>
    </submittedName>
</protein>
<dbReference type="Proteomes" id="UP000241462">
    <property type="component" value="Unassembled WGS sequence"/>
</dbReference>
<feature type="region of interest" description="Disordered" evidence="1">
    <location>
        <begin position="194"/>
        <end position="215"/>
    </location>
</feature>
<name>A0A2T3AHB0_9PEZI</name>
<gene>
    <name evidence="2" type="ORF">BD289DRAFT_82993</name>
</gene>
<feature type="compositionally biased region" description="Basic and acidic residues" evidence="1">
    <location>
        <begin position="37"/>
        <end position="47"/>
    </location>
</feature>
<evidence type="ECO:0000313" key="2">
    <source>
        <dbReference type="EMBL" id="PSR97658.1"/>
    </source>
</evidence>
<feature type="compositionally biased region" description="Polar residues" evidence="1">
    <location>
        <begin position="87"/>
        <end position="107"/>
    </location>
</feature>
<feature type="compositionally biased region" description="Basic and acidic residues" evidence="1">
    <location>
        <begin position="108"/>
        <end position="117"/>
    </location>
</feature>
<accession>A0A2T3AHB0</accession>
<evidence type="ECO:0000256" key="1">
    <source>
        <dbReference type="SAM" id="MobiDB-lite"/>
    </source>
</evidence>
<sequence length="215" mass="23386">MEQLVKVPKHIKDQDLTDQLTEANDIHVPTVRRLSAKLDERKKENVKHIKRKNGRGAVSSSAKQKEMKSNVGDGDNSGRIVQITGDAKSSSLASPRALTPQSVSLRANSEDGERVPKDNIVSKCSSKIDNLIAIELPCSHEHSPSSFSNLTFDIDDEAQEISESRDSASRSLADCDEVGDSSKAAYCDLPAAPLLEDTRRNKNTEDATTVISTDA</sequence>
<organism evidence="2 3">
    <name type="scientific">Coniella lustricola</name>
    <dbReference type="NCBI Taxonomy" id="2025994"/>
    <lineage>
        <taxon>Eukaryota</taxon>
        <taxon>Fungi</taxon>
        <taxon>Dikarya</taxon>
        <taxon>Ascomycota</taxon>
        <taxon>Pezizomycotina</taxon>
        <taxon>Sordariomycetes</taxon>
        <taxon>Sordariomycetidae</taxon>
        <taxon>Diaporthales</taxon>
        <taxon>Schizoparmaceae</taxon>
        <taxon>Coniella</taxon>
    </lineage>
</organism>
<dbReference type="EMBL" id="KZ678389">
    <property type="protein sequence ID" value="PSR97658.1"/>
    <property type="molecule type" value="Genomic_DNA"/>
</dbReference>
<feature type="compositionally biased region" description="Basic and acidic residues" evidence="1">
    <location>
        <begin position="196"/>
        <end position="205"/>
    </location>
</feature>
<reference evidence="2 3" key="1">
    <citation type="journal article" date="2018" name="Mycol. Prog.">
        <title>Coniella lustricola, a new species from submerged detritus.</title>
        <authorList>
            <person name="Raudabaugh D.B."/>
            <person name="Iturriaga T."/>
            <person name="Carver A."/>
            <person name="Mondo S."/>
            <person name="Pangilinan J."/>
            <person name="Lipzen A."/>
            <person name="He G."/>
            <person name="Amirebrahimi M."/>
            <person name="Grigoriev I.V."/>
            <person name="Miller A.N."/>
        </authorList>
    </citation>
    <scope>NUCLEOTIDE SEQUENCE [LARGE SCALE GENOMIC DNA]</scope>
    <source>
        <strain evidence="2 3">B22-T-1</strain>
    </source>
</reference>
<dbReference type="InParanoid" id="A0A2T3AHB0"/>
<evidence type="ECO:0000313" key="3">
    <source>
        <dbReference type="Proteomes" id="UP000241462"/>
    </source>
</evidence>
<dbReference type="AlphaFoldDB" id="A0A2T3AHB0"/>
<keyword evidence="3" id="KW-1185">Reference proteome</keyword>